<dbReference type="EC" id="2.7.7.27" evidence="5"/>
<reference evidence="5" key="2">
    <citation type="submission" date="2021-04" db="EMBL/GenBank/DDBJ databases">
        <authorList>
            <person name="Gilroy R."/>
        </authorList>
    </citation>
    <scope>NUCLEOTIDE SEQUENCE</scope>
    <source>
        <strain evidence="5">CHK156-179</strain>
    </source>
</reference>
<dbReference type="Gene3D" id="3.90.550.10">
    <property type="entry name" value="Spore Coat Polysaccharide Biosynthesis Protein SpsA, Chain A"/>
    <property type="match status" value="1"/>
</dbReference>
<gene>
    <name evidence="5" type="primary">glgD</name>
    <name evidence="5" type="ORF">H9797_01465</name>
</gene>
<dbReference type="NCBIfam" id="TIGR02092">
    <property type="entry name" value="glgD"/>
    <property type="match status" value="1"/>
</dbReference>
<evidence type="ECO:0000259" key="3">
    <source>
        <dbReference type="Pfam" id="PF00483"/>
    </source>
</evidence>
<dbReference type="InterPro" id="IPR005835">
    <property type="entry name" value="NTP_transferase_dom"/>
</dbReference>
<dbReference type="Proteomes" id="UP000824221">
    <property type="component" value="Unassembled WGS sequence"/>
</dbReference>
<dbReference type="CDD" id="cd04651">
    <property type="entry name" value="LbH_G1P_AT_C"/>
    <property type="match status" value="1"/>
</dbReference>
<dbReference type="CDD" id="cd02508">
    <property type="entry name" value="ADP_Glucose_PP"/>
    <property type="match status" value="1"/>
</dbReference>
<evidence type="ECO:0000256" key="2">
    <source>
        <dbReference type="ARBA" id="ARBA00023056"/>
    </source>
</evidence>
<feature type="domain" description="Nucleotidyl transferase" evidence="3">
    <location>
        <begin position="21"/>
        <end position="248"/>
    </location>
</feature>
<dbReference type="SUPFAM" id="SSF51161">
    <property type="entry name" value="Trimeric LpxA-like enzymes"/>
    <property type="match status" value="1"/>
</dbReference>
<comment type="similarity">
    <text evidence="1">Belongs to the bacterial/plant glucose-1-phosphate adenylyltransferase family.</text>
</comment>
<feature type="domain" description="Glucose-1-phosphate adenylyltransferase/Bifunctional protein GlmU-like C-terminal hexapeptide" evidence="4">
    <location>
        <begin position="286"/>
        <end position="350"/>
    </location>
</feature>
<dbReference type="InterPro" id="IPR011832">
    <property type="entry name" value="GlgDAde_trans"/>
</dbReference>
<dbReference type="InterPro" id="IPR011004">
    <property type="entry name" value="Trimer_LpxA-like_sf"/>
</dbReference>
<dbReference type="PANTHER" id="PTHR43523:SF6">
    <property type="entry name" value="GLYCOGEN BIOSYNTHESIS PROTEIN GLGD"/>
    <property type="match status" value="1"/>
</dbReference>
<evidence type="ECO:0000259" key="4">
    <source>
        <dbReference type="Pfam" id="PF24894"/>
    </source>
</evidence>
<dbReference type="Pfam" id="PF00483">
    <property type="entry name" value="NTP_transferase"/>
    <property type="match status" value="1"/>
</dbReference>
<dbReference type="AlphaFoldDB" id="A0A9D2H160"/>
<dbReference type="InterPro" id="IPR029044">
    <property type="entry name" value="Nucleotide-diphossugar_trans"/>
</dbReference>
<reference evidence="5" key="1">
    <citation type="journal article" date="2021" name="PeerJ">
        <title>Extensive microbial diversity within the chicken gut microbiome revealed by metagenomics and culture.</title>
        <authorList>
            <person name="Gilroy R."/>
            <person name="Ravi A."/>
            <person name="Getino M."/>
            <person name="Pursley I."/>
            <person name="Horton D.L."/>
            <person name="Alikhan N.F."/>
            <person name="Baker D."/>
            <person name="Gharbi K."/>
            <person name="Hall N."/>
            <person name="Watson M."/>
            <person name="Adriaenssens E.M."/>
            <person name="Foster-Nyarko E."/>
            <person name="Jarju S."/>
            <person name="Secka A."/>
            <person name="Antonio M."/>
            <person name="Oren A."/>
            <person name="Chaudhuri R.R."/>
            <person name="La Ragione R."/>
            <person name="Hildebrand F."/>
            <person name="Pallen M.J."/>
        </authorList>
    </citation>
    <scope>NUCLEOTIDE SEQUENCE</scope>
    <source>
        <strain evidence="5">CHK156-179</strain>
    </source>
</reference>
<comment type="caution">
    <text evidence="5">The sequence shown here is derived from an EMBL/GenBank/DDBJ whole genome shotgun (WGS) entry which is preliminary data.</text>
</comment>
<evidence type="ECO:0000313" key="6">
    <source>
        <dbReference type="Proteomes" id="UP000824221"/>
    </source>
</evidence>
<evidence type="ECO:0000313" key="5">
    <source>
        <dbReference type="EMBL" id="HJA02037.1"/>
    </source>
</evidence>
<dbReference type="EMBL" id="DXAJ01000028">
    <property type="protein sequence ID" value="HJA02037.1"/>
    <property type="molecule type" value="Genomic_DNA"/>
</dbReference>
<dbReference type="Gene3D" id="2.160.10.10">
    <property type="entry name" value="Hexapeptide repeat proteins"/>
    <property type="match status" value="1"/>
</dbReference>
<sequence>MAYSTVGVIFSNVHDENIPELSRHRTMASIPFGGRYRLIDFALSNMVNSGITTVGIVTKNNYQSLIDHLGSGKDWDLARKDGGIILLPPYSDETDAPYTSRLEALKGITGFLNHRKEDYVVISDCDGVARFDIADIVRSHVANQADITMVYTETDDIESSYYITLDPDETGRIRGVQISPKLNGKANMYVNVMVLNREFLIDLIGNAVTRGLTSFGKDILAKSTDTLRIYGYKFDGYYAGIDSLQNYFRHSMELLNKDVRSELFANRDIYTKVRDSAPSKYIDGAVVKDSLISDGCTIEGTVENSILFRGVKVGKGSVVKNSIIMQDTVIESAVQLDCVITDKNVVIRDRRHLSGCEELPYFVSKGRMI</sequence>
<dbReference type="GO" id="GO:0005978">
    <property type="term" value="P:glycogen biosynthetic process"/>
    <property type="evidence" value="ECO:0007669"/>
    <property type="project" value="UniProtKB-KW"/>
</dbReference>
<dbReference type="InterPro" id="IPR011831">
    <property type="entry name" value="ADP-Glc_PPase"/>
</dbReference>
<dbReference type="InterPro" id="IPR056818">
    <property type="entry name" value="GlmU/GlgC-like_hexapep"/>
</dbReference>
<protein>
    <submittedName>
        <fullName evidence="5">Glucose-1-phosphate adenylyltransferase subunit GlgD</fullName>
        <ecNumber evidence="5">2.7.7.27</ecNumber>
    </submittedName>
</protein>
<name>A0A9D2H160_9FIRM</name>
<proteinExistence type="inferred from homology"/>
<organism evidence="5 6">
    <name type="scientific">Candidatus Gallimonas gallistercoris</name>
    <dbReference type="NCBI Taxonomy" id="2838602"/>
    <lineage>
        <taxon>Bacteria</taxon>
        <taxon>Bacillati</taxon>
        <taxon>Bacillota</taxon>
        <taxon>Clostridia</taxon>
        <taxon>Candidatus Gallimonas</taxon>
    </lineage>
</organism>
<dbReference type="GO" id="GO:0008878">
    <property type="term" value="F:glucose-1-phosphate adenylyltransferase activity"/>
    <property type="evidence" value="ECO:0007669"/>
    <property type="project" value="UniProtKB-EC"/>
</dbReference>
<keyword evidence="2" id="KW-0320">Glycogen biosynthesis</keyword>
<dbReference type="Pfam" id="PF24894">
    <property type="entry name" value="Hexapep_GlmU"/>
    <property type="match status" value="1"/>
</dbReference>
<accession>A0A9D2H160</accession>
<dbReference type="SUPFAM" id="SSF53448">
    <property type="entry name" value="Nucleotide-diphospho-sugar transferases"/>
    <property type="match status" value="1"/>
</dbReference>
<evidence type="ECO:0000256" key="1">
    <source>
        <dbReference type="ARBA" id="ARBA00010443"/>
    </source>
</evidence>
<keyword evidence="5" id="KW-0808">Transferase</keyword>
<keyword evidence="5" id="KW-0548">Nucleotidyltransferase</keyword>
<dbReference type="PANTHER" id="PTHR43523">
    <property type="entry name" value="GLUCOSE-1-PHOSPHATE ADENYLYLTRANSFERASE-RELATED"/>
    <property type="match status" value="1"/>
</dbReference>